<dbReference type="Pfam" id="PF06279">
    <property type="entry name" value="DUF1033"/>
    <property type="match status" value="1"/>
</dbReference>
<dbReference type="EMBL" id="SNZG01000013">
    <property type="protein sequence ID" value="TDR39031.1"/>
    <property type="molecule type" value="Genomic_DNA"/>
</dbReference>
<comment type="caution">
    <text evidence="1">The sequence shown here is derived from an EMBL/GenBank/DDBJ whole genome shotgun (WGS) entry which is preliminary data.</text>
</comment>
<dbReference type="Proteomes" id="UP000294641">
    <property type="component" value="Unassembled WGS sequence"/>
</dbReference>
<protein>
    <submittedName>
        <fullName evidence="1">Uncharacterized protein conserved in bacteria</fullName>
    </submittedName>
</protein>
<sequence length="92" mass="11493">MYKIIYMKADYEPWWEFEGWQEFVVSETEFEDRLQAEQFLKNLLHDFSLKYCKKQQKKDRFWAFWSENEAVYCDNCADDLQIYHGLIWQEVE</sequence>
<evidence type="ECO:0000313" key="4">
    <source>
        <dbReference type="Proteomes" id="UP000294641"/>
    </source>
</evidence>
<evidence type="ECO:0000313" key="2">
    <source>
        <dbReference type="EMBL" id="TDR39031.1"/>
    </source>
</evidence>
<dbReference type="Proteomes" id="UP000254330">
    <property type="component" value="Unassembled WGS sequence"/>
</dbReference>
<gene>
    <name evidence="2" type="ORF">DFR61_11325</name>
    <name evidence="1" type="ORF">NCTC10597_01253</name>
</gene>
<evidence type="ECO:0000313" key="1">
    <source>
        <dbReference type="EMBL" id="STX09567.1"/>
    </source>
</evidence>
<reference evidence="2 4" key="2">
    <citation type="submission" date="2019-03" db="EMBL/GenBank/DDBJ databases">
        <title>Genomic Encyclopedia of Type Strains, Phase IV (KMG-IV): sequencing the most valuable type-strain genomes for metagenomic binning, comparative biology and taxonomic classification.</title>
        <authorList>
            <person name="Goeker M."/>
        </authorList>
    </citation>
    <scope>NUCLEOTIDE SEQUENCE [LARGE SCALE GENOMIC DNA]</scope>
    <source>
        <strain evidence="2 4">DSM 20580</strain>
    </source>
</reference>
<organism evidence="1 3">
    <name type="scientific">Kurthia zopfii</name>
    <dbReference type="NCBI Taxonomy" id="1650"/>
    <lineage>
        <taxon>Bacteria</taxon>
        <taxon>Bacillati</taxon>
        <taxon>Bacillota</taxon>
        <taxon>Bacilli</taxon>
        <taxon>Bacillales</taxon>
        <taxon>Caryophanaceae</taxon>
        <taxon>Kurthia</taxon>
    </lineage>
</organism>
<dbReference type="InterPro" id="IPR010434">
    <property type="entry name" value="DUF1033"/>
</dbReference>
<dbReference type="RefSeq" id="WP_109349441.1">
    <property type="nucleotide sequence ID" value="NZ_BJUE01000053.1"/>
</dbReference>
<proteinExistence type="predicted"/>
<reference evidence="1 3" key="1">
    <citation type="submission" date="2018-06" db="EMBL/GenBank/DDBJ databases">
        <authorList>
            <consortium name="Pathogen Informatics"/>
            <person name="Doyle S."/>
        </authorList>
    </citation>
    <scope>NUCLEOTIDE SEQUENCE [LARGE SCALE GENOMIC DNA]</scope>
    <source>
        <strain evidence="1 3">NCTC10597</strain>
    </source>
</reference>
<dbReference type="EMBL" id="UGNP01000001">
    <property type="protein sequence ID" value="STX09567.1"/>
    <property type="molecule type" value="Genomic_DNA"/>
</dbReference>
<evidence type="ECO:0000313" key="3">
    <source>
        <dbReference type="Proteomes" id="UP000254330"/>
    </source>
</evidence>
<dbReference type="OrthoDB" id="2389779at2"/>
<accession>A0A2U3ADH0</accession>
<name>A0A2U3ADH0_9BACL</name>
<keyword evidence="4" id="KW-1185">Reference proteome</keyword>
<dbReference type="AlphaFoldDB" id="A0A2U3ADH0"/>